<evidence type="ECO:0000313" key="1">
    <source>
        <dbReference type="EMBL" id="KAF6198506.1"/>
    </source>
</evidence>
<organism evidence="1 2">
    <name type="scientific">Apolygus lucorum</name>
    <name type="common">Small green plant bug</name>
    <name type="synonym">Lygocoris lucorum</name>
    <dbReference type="NCBI Taxonomy" id="248454"/>
    <lineage>
        <taxon>Eukaryota</taxon>
        <taxon>Metazoa</taxon>
        <taxon>Ecdysozoa</taxon>
        <taxon>Arthropoda</taxon>
        <taxon>Hexapoda</taxon>
        <taxon>Insecta</taxon>
        <taxon>Pterygota</taxon>
        <taxon>Neoptera</taxon>
        <taxon>Paraneoptera</taxon>
        <taxon>Hemiptera</taxon>
        <taxon>Heteroptera</taxon>
        <taxon>Panheteroptera</taxon>
        <taxon>Cimicomorpha</taxon>
        <taxon>Miridae</taxon>
        <taxon>Mirini</taxon>
        <taxon>Apolygus</taxon>
    </lineage>
</organism>
<proteinExistence type="predicted"/>
<protein>
    <submittedName>
        <fullName evidence="1">Uncharacterized protein</fullName>
    </submittedName>
</protein>
<accession>A0A6A4IUE6</accession>
<dbReference type="EMBL" id="WIXP02000016">
    <property type="protein sequence ID" value="KAF6198506.1"/>
    <property type="molecule type" value="Genomic_DNA"/>
</dbReference>
<gene>
    <name evidence="1" type="ORF">GE061_008254</name>
</gene>
<comment type="caution">
    <text evidence="1">The sequence shown here is derived from an EMBL/GenBank/DDBJ whole genome shotgun (WGS) entry which is preliminary data.</text>
</comment>
<dbReference type="AlphaFoldDB" id="A0A6A4IUE6"/>
<reference evidence="1" key="1">
    <citation type="journal article" date="2021" name="Mol. Ecol. Resour.">
        <title>Apolygus lucorum genome provides insights into omnivorousness and mesophyll feeding.</title>
        <authorList>
            <person name="Liu Y."/>
            <person name="Liu H."/>
            <person name="Wang H."/>
            <person name="Huang T."/>
            <person name="Liu B."/>
            <person name="Yang B."/>
            <person name="Yin L."/>
            <person name="Li B."/>
            <person name="Zhang Y."/>
            <person name="Zhang S."/>
            <person name="Jiang F."/>
            <person name="Zhang X."/>
            <person name="Ren Y."/>
            <person name="Wang B."/>
            <person name="Wang S."/>
            <person name="Lu Y."/>
            <person name="Wu K."/>
            <person name="Fan W."/>
            <person name="Wang G."/>
        </authorList>
    </citation>
    <scope>NUCLEOTIDE SEQUENCE</scope>
    <source>
        <strain evidence="1">12Hb</strain>
    </source>
</reference>
<sequence>MTKKKIVLGQTRRFYALLFCNFTLCQFDEKRGLACCEAAKSSCDQQMELFFQVHSYITLSAEILHKSRIYGKHYM</sequence>
<evidence type="ECO:0000313" key="2">
    <source>
        <dbReference type="Proteomes" id="UP000466442"/>
    </source>
</evidence>
<dbReference type="Proteomes" id="UP000466442">
    <property type="component" value="Linkage Group LG16"/>
</dbReference>
<keyword evidence="2" id="KW-1185">Reference proteome</keyword>
<name>A0A6A4IUE6_APOLU</name>